<feature type="transmembrane region" description="Helical" evidence="5">
    <location>
        <begin position="12"/>
        <end position="37"/>
    </location>
</feature>
<feature type="transmembrane region" description="Helical" evidence="5">
    <location>
        <begin position="223"/>
        <end position="249"/>
    </location>
</feature>
<dbReference type="InterPro" id="IPR049680">
    <property type="entry name" value="FLVCR1-2_SLC49-like"/>
</dbReference>
<dbReference type="EMBL" id="JNBR01000331">
    <property type="protein sequence ID" value="OQR95265.1"/>
    <property type="molecule type" value="Genomic_DNA"/>
</dbReference>
<keyword evidence="3 5" id="KW-1133">Transmembrane helix</keyword>
<feature type="transmembrane region" description="Helical" evidence="5">
    <location>
        <begin position="110"/>
        <end position="128"/>
    </location>
</feature>
<feature type="transmembrane region" description="Helical" evidence="5">
    <location>
        <begin position="261"/>
        <end position="282"/>
    </location>
</feature>
<gene>
    <name evidence="6" type="ORF">ACHHYP_00151</name>
</gene>
<keyword evidence="2 5" id="KW-0812">Transmembrane</keyword>
<dbReference type="SUPFAM" id="SSF103473">
    <property type="entry name" value="MFS general substrate transporter"/>
    <property type="match status" value="1"/>
</dbReference>
<dbReference type="PANTHER" id="PTHR10924">
    <property type="entry name" value="MAJOR FACILITATOR SUPERFAMILY PROTEIN-RELATED"/>
    <property type="match status" value="1"/>
</dbReference>
<dbReference type="GO" id="GO:0022857">
    <property type="term" value="F:transmembrane transporter activity"/>
    <property type="evidence" value="ECO:0007669"/>
    <property type="project" value="InterPro"/>
</dbReference>
<dbReference type="InterPro" id="IPR011701">
    <property type="entry name" value="MFS"/>
</dbReference>
<evidence type="ECO:0000313" key="6">
    <source>
        <dbReference type="EMBL" id="OQR95265.1"/>
    </source>
</evidence>
<feature type="transmembrane region" description="Helical" evidence="5">
    <location>
        <begin position="294"/>
        <end position="314"/>
    </location>
</feature>
<comment type="caution">
    <text evidence="6">The sequence shown here is derived from an EMBL/GenBank/DDBJ whole genome shotgun (WGS) entry which is preliminary data.</text>
</comment>
<dbReference type="Proteomes" id="UP000243579">
    <property type="component" value="Unassembled WGS sequence"/>
</dbReference>
<feature type="transmembrane region" description="Helical" evidence="5">
    <location>
        <begin position="49"/>
        <end position="72"/>
    </location>
</feature>
<keyword evidence="7" id="KW-1185">Reference proteome</keyword>
<sequence length="456" mass="49243">MPPPAPLDSGWFKWALLVLQCLLSALNQALCFSYAPVSRLAENYWDHKIHSSSLITIFFIVYIPFAFVGSWVLDKKGWRYGIAVGAFLQAAGALLRDVSSRVAMTFEQESALLIGGQILAAMAMPFMVNSPPVLSALWFPSSLRARVTSMGVHSNQLGVAIVYLAAPFCVTETDDIRQWNHGFAVAAVVLFGLSYACFCLPYQPLSPPDTSKSYNWQQWLSAFHHRGFALTVLVSAVAETAVNVLSTLLNHLVSPREGFSTVTEGIMGAAFILSSLVGGYVVSARVDVSGAHKAAVIVCCFISGGVLLSFDYILEASPADWRVAGAFVALVLVGFFVGPLQPIVLELGAECAYPTSEATVAALQQLSGNVISAILVPLLSWFQHQLEGNARAESDDDDDVSLGHASSWWMSLATPVGVVAMFLLFSGVAFGRYRGIRRRSLYETVPPIIGRAHLGM</sequence>
<feature type="transmembrane region" description="Helical" evidence="5">
    <location>
        <begin position="321"/>
        <end position="340"/>
    </location>
</feature>
<dbReference type="GO" id="GO:0016020">
    <property type="term" value="C:membrane"/>
    <property type="evidence" value="ECO:0007669"/>
    <property type="project" value="UniProtKB-SubCell"/>
</dbReference>
<organism evidence="6 7">
    <name type="scientific">Achlya hypogyna</name>
    <name type="common">Oomycete</name>
    <name type="synonym">Protoachlya hypogyna</name>
    <dbReference type="NCBI Taxonomy" id="1202772"/>
    <lineage>
        <taxon>Eukaryota</taxon>
        <taxon>Sar</taxon>
        <taxon>Stramenopiles</taxon>
        <taxon>Oomycota</taxon>
        <taxon>Saprolegniomycetes</taxon>
        <taxon>Saprolegniales</taxon>
        <taxon>Achlyaceae</taxon>
        <taxon>Achlya</taxon>
    </lineage>
</organism>
<proteinExistence type="predicted"/>
<feature type="transmembrane region" description="Helical" evidence="5">
    <location>
        <begin position="408"/>
        <end position="430"/>
    </location>
</feature>
<dbReference type="Pfam" id="PF07690">
    <property type="entry name" value="MFS_1"/>
    <property type="match status" value="1"/>
</dbReference>
<name>A0A1V9ZB90_ACHHY</name>
<evidence type="ECO:0000256" key="3">
    <source>
        <dbReference type="ARBA" id="ARBA00022989"/>
    </source>
</evidence>
<accession>A0A1V9ZB90</accession>
<evidence type="ECO:0000256" key="1">
    <source>
        <dbReference type="ARBA" id="ARBA00004141"/>
    </source>
</evidence>
<feature type="transmembrane region" description="Helical" evidence="5">
    <location>
        <begin position="148"/>
        <end position="170"/>
    </location>
</feature>
<dbReference type="PANTHER" id="PTHR10924:SF6">
    <property type="entry name" value="SOLUTE CARRIER FAMILY 49 MEMBER A3"/>
    <property type="match status" value="1"/>
</dbReference>
<evidence type="ECO:0000256" key="5">
    <source>
        <dbReference type="SAM" id="Phobius"/>
    </source>
</evidence>
<feature type="transmembrane region" description="Helical" evidence="5">
    <location>
        <begin position="182"/>
        <end position="203"/>
    </location>
</feature>
<feature type="transmembrane region" description="Helical" evidence="5">
    <location>
        <begin position="78"/>
        <end position="98"/>
    </location>
</feature>
<comment type="subcellular location">
    <subcellularLocation>
        <location evidence="1">Membrane</location>
        <topology evidence="1">Multi-pass membrane protein</topology>
    </subcellularLocation>
</comment>
<dbReference type="InterPro" id="IPR036259">
    <property type="entry name" value="MFS_trans_sf"/>
</dbReference>
<evidence type="ECO:0000256" key="4">
    <source>
        <dbReference type="ARBA" id="ARBA00023136"/>
    </source>
</evidence>
<dbReference type="Gene3D" id="1.20.1250.20">
    <property type="entry name" value="MFS general substrate transporter like domains"/>
    <property type="match status" value="1"/>
</dbReference>
<protein>
    <submittedName>
        <fullName evidence="6">Major facilitator Superfamily</fullName>
    </submittedName>
</protein>
<dbReference type="AlphaFoldDB" id="A0A1V9ZB90"/>
<evidence type="ECO:0000313" key="7">
    <source>
        <dbReference type="Proteomes" id="UP000243579"/>
    </source>
</evidence>
<dbReference type="OrthoDB" id="422206at2759"/>
<keyword evidence="4 5" id="KW-0472">Membrane</keyword>
<evidence type="ECO:0000256" key="2">
    <source>
        <dbReference type="ARBA" id="ARBA00022692"/>
    </source>
</evidence>
<reference evidence="6 7" key="1">
    <citation type="journal article" date="2014" name="Genome Biol. Evol.">
        <title>The secreted proteins of Achlya hypogyna and Thraustotheca clavata identify the ancestral oomycete secretome and reveal gene acquisitions by horizontal gene transfer.</title>
        <authorList>
            <person name="Misner I."/>
            <person name="Blouin N."/>
            <person name="Leonard G."/>
            <person name="Richards T.A."/>
            <person name="Lane C.E."/>
        </authorList>
    </citation>
    <scope>NUCLEOTIDE SEQUENCE [LARGE SCALE GENOMIC DNA]</scope>
    <source>
        <strain evidence="6 7">ATCC 48635</strain>
    </source>
</reference>